<dbReference type="EMBL" id="JAUJEA010000018">
    <property type="protein sequence ID" value="MDN5205340.1"/>
    <property type="molecule type" value="Genomic_DNA"/>
</dbReference>
<keyword evidence="13" id="KW-0675">Receptor</keyword>
<comment type="subcellular location">
    <subcellularLocation>
        <location evidence="1 8">Cell outer membrane</location>
        <topology evidence="1 8">Multi-pass membrane protein</topology>
    </subcellularLocation>
</comment>
<dbReference type="PROSITE" id="PS52016">
    <property type="entry name" value="TONB_DEPENDENT_REC_3"/>
    <property type="match status" value="1"/>
</dbReference>
<dbReference type="SUPFAM" id="SSF49464">
    <property type="entry name" value="Carboxypeptidase regulatory domain-like"/>
    <property type="match status" value="1"/>
</dbReference>
<dbReference type="InterPro" id="IPR000531">
    <property type="entry name" value="Beta-barrel_TonB"/>
</dbReference>
<dbReference type="Proteomes" id="UP001172082">
    <property type="component" value="Unassembled WGS sequence"/>
</dbReference>
<dbReference type="Pfam" id="PF00593">
    <property type="entry name" value="TonB_dep_Rec_b-barrel"/>
    <property type="match status" value="1"/>
</dbReference>
<dbReference type="InterPro" id="IPR012910">
    <property type="entry name" value="Plug_dom"/>
</dbReference>
<evidence type="ECO:0000256" key="8">
    <source>
        <dbReference type="PROSITE-ProRule" id="PRU01360"/>
    </source>
</evidence>
<comment type="similarity">
    <text evidence="8 9">Belongs to the TonB-dependent receptor family.</text>
</comment>
<evidence type="ECO:0000259" key="12">
    <source>
        <dbReference type="Pfam" id="PF07715"/>
    </source>
</evidence>
<evidence type="ECO:0000256" key="3">
    <source>
        <dbReference type="ARBA" id="ARBA00022452"/>
    </source>
</evidence>
<dbReference type="PANTHER" id="PTHR30442:SF0">
    <property type="entry name" value="FE(3+) DICITRATE TRANSPORT PROTEIN FECA"/>
    <property type="match status" value="1"/>
</dbReference>
<dbReference type="Gene3D" id="2.170.130.10">
    <property type="entry name" value="TonB-dependent receptor, plug domain"/>
    <property type="match status" value="1"/>
</dbReference>
<proteinExistence type="inferred from homology"/>
<dbReference type="Pfam" id="PF07715">
    <property type="entry name" value="Plug"/>
    <property type="match status" value="1"/>
</dbReference>
<organism evidence="13 14">
    <name type="scientific">Splendidivirga corallicola</name>
    <dbReference type="NCBI Taxonomy" id="3051826"/>
    <lineage>
        <taxon>Bacteria</taxon>
        <taxon>Pseudomonadati</taxon>
        <taxon>Bacteroidota</taxon>
        <taxon>Cytophagia</taxon>
        <taxon>Cytophagales</taxon>
        <taxon>Splendidivirgaceae</taxon>
        <taxon>Splendidivirga</taxon>
    </lineage>
</organism>
<dbReference type="InterPro" id="IPR037066">
    <property type="entry name" value="Plug_dom_sf"/>
</dbReference>
<keyword evidence="6 8" id="KW-0472">Membrane</keyword>
<evidence type="ECO:0000256" key="6">
    <source>
        <dbReference type="ARBA" id="ARBA00023136"/>
    </source>
</evidence>
<keyword evidence="14" id="KW-1185">Reference proteome</keyword>
<keyword evidence="2 8" id="KW-0813">Transport</keyword>
<keyword evidence="4 8" id="KW-0812">Transmembrane</keyword>
<feature type="chain" id="PRO_5047413705" evidence="10">
    <location>
        <begin position="20"/>
        <end position="811"/>
    </location>
</feature>
<evidence type="ECO:0000256" key="7">
    <source>
        <dbReference type="ARBA" id="ARBA00023237"/>
    </source>
</evidence>
<evidence type="ECO:0000313" key="13">
    <source>
        <dbReference type="EMBL" id="MDN5205340.1"/>
    </source>
</evidence>
<accession>A0ABT8KX41</accession>
<evidence type="ECO:0000256" key="1">
    <source>
        <dbReference type="ARBA" id="ARBA00004571"/>
    </source>
</evidence>
<dbReference type="Pfam" id="PF13715">
    <property type="entry name" value="CarbopepD_reg_2"/>
    <property type="match status" value="1"/>
</dbReference>
<keyword evidence="3 8" id="KW-1134">Transmembrane beta strand</keyword>
<dbReference type="InterPro" id="IPR008969">
    <property type="entry name" value="CarboxyPept-like_regulatory"/>
</dbReference>
<feature type="signal peptide" evidence="10">
    <location>
        <begin position="1"/>
        <end position="19"/>
    </location>
</feature>
<keyword evidence="7 8" id="KW-0998">Cell outer membrane</keyword>
<evidence type="ECO:0000256" key="10">
    <source>
        <dbReference type="SAM" id="SignalP"/>
    </source>
</evidence>
<name>A0ABT8KX41_9BACT</name>
<feature type="domain" description="TonB-dependent receptor plug" evidence="12">
    <location>
        <begin position="145"/>
        <end position="236"/>
    </location>
</feature>
<dbReference type="Gene3D" id="2.60.40.1120">
    <property type="entry name" value="Carboxypeptidase-like, regulatory domain"/>
    <property type="match status" value="1"/>
</dbReference>
<feature type="domain" description="TonB-dependent receptor-like beta-barrel" evidence="11">
    <location>
        <begin position="318"/>
        <end position="777"/>
    </location>
</feature>
<dbReference type="PANTHER" id="PTHR30442">
    <property type="entry name" value="IRON III DICITRATE TRANSPORT PROTEIN FECA"/>
    <property type="match status" value="1"/>
</dbReference>
<gene>
    <name evidence="13" type="ORF">QQ008_28405</name>
</gene>
<evidence type="ECO:0000256" key="5">
    <source>
        <dbReference type="ARBA" id="ARBA00023077"/>
    </source>
</evidence>
<dbReference type="InterPro" id="IPR036942">
    <property type="entry name" value="Beta-barrel_TonB_sf"/>
</dbReference>
<evidence type="ECO:0000256" key="4">
    <source>
        <dbReference type="ARBA" id="ARBA00022692"/>
    </source>
</evidence>
<protein>
    <submittedName>
        <fullName evidence="13">TonB-dependent receptor</fullName>
    </submittedName>
</protein>
<evidence type="ECO:0000313" key="14">
    <source>
        <dbReference type="Proteomes" id="UP001172082"/>
    </source>
</evidence>
<dbReference type="SUPFAM" id="SSF56935">
    <property type="entry name" value="Porins"/>
    <property type="match status" value="1"/>
</dbReference>
<reference evidence="13" key="1">
    <citation type="submission" date="2023-06" db="EMBL/GenBank/DDBJ databases">
        <title>Genomic of Parafulvivirga corallium.</title>
        <authorList>
            <person name="Wang G."/>
        </authorList>
    </citation>
    <scope>NUCLEOTIDE SEQUENCE</scope>
    <source>
        <strain evidence="13">BMA10</strain>
    </source>
</reference>
<dbReference type="InterPro" id="IPR039426">
    <property type="entry name" value="TonB-dep_rcpt-like"/>
</dbReference>
<keyword evidence="10" id="KW-0732">Signal</keyword>
<evidence type="ECO:0000259" key="11">
    <source>
        <dbReference type="Pfam" id="PF00593"/>
    </source>
</evidence>
<sequence>MKRILFLLLCLTLCQMSMAQKVQIEGKVVSKASGEPIEAVEIFIKNSSISTITNKEGKFTIEDLNPGIYELAAFYLGLQSEIVTVKAEGGRYEVNFTMGDWETELDEVEITAEREETNGIRRLRSVEGAGIYEAKKSEVIILDEIVANLATNNSRQAYAKVPGLNIWESDGAGLQLGIGARGLDPNRTSNFNVRQNGYDISADALGYPESYYTPALEAVDHIQVVRGAASLQYGTQFGGLLNFILKKGPKDKPFELTSRQSVGSYGFFNSFNSIGGTKGKINHYTFYQFKRGDGWRPNSNFNSHMAYTNIAYEPSKKLKLGFQYTFMRYLTKQPGGLTDALFNEDPRQSIRNRNWFRVNWNLAAVTADYKFSDRLKLNTRNFLLIGGRDAVGNLGRIDRVDDMQERDLFVDDFRNFGNETRLIFHYGPHNIPSVLLVGSRFYKGFTDRKQGNGTDGSDANFTFNNPDNLEGSDFDFPSTNVSVFAENIFNISKKVSITPGVRFEYIQTNAEGYFQDKVLVPNPVTGIAEDSVFSVNETKDRNRSLILFGLGASYKPTDRVELYGNFSQNYRAINFNDIRVVNPNLTVDPNIKDETGYNFDLGIRGHHQNIINFDASIFYLKYNGRIGAILRTDNENFRIFRYRTNIADSRHIGTELFTEVNLLKLIDRYTEASKKIMWFSNVALIDAKYISEENSAIDGNEVELVPSLNIKTGLTFTSNKFKISYQYSYTQEHFSDASNAKLTPSAVEGLIPSYSIMDLSLSYKYKFMTFESGVNNLLDEHYFTRRAAGYPGPGIIPSDGRTFYFTLQIKI</sequence>
<evidence type="ECO:0000256" key="2">
    <source>
        <dbReference type="ARBA" id="ARBA00022448"/>
    </source>
</evidence>
<dbReference type="Gene3D" id="2.40.170.20">
    <property type="entry name" value="TonB-dependent receptor, beta-barrel domain"/>
    <property type="match status" value="1"/>
</dbReference>
<comment type="caution">
    <text evidence="13">The sequence shown here is derived from an EMBL/GenBank/DDBJ whole genome shotgun (WGS) entry which is preliminary data.</text>
</comment>
<evidence type="ECO:0000256" key="9">
    <source>
        <dbReference type="RuleBase" id="RU003357"/>
    </source>
</evidence>
<keyword evidence="5 9" id="KW-0798">TonB box</keyword>